<organism evidence="1 2">
    <name type="scientific">Sporosarcina limicola</name>
    <dbReference type="NCBI Taxonomy" id="34101"/>
    <lineage>
        <taxon>Bacteria</taxon>
        <taxon>Bacillati</taxon>
        <taxon>Bacillota</taxon>
        <taxon>Bacilli</taxon>
        <taxon>Bacillales</taxon>
        <taxon>Caryophanaceae</taxon>
        <taxon>Sporosarcina</taxon>
    </lineage>
</organism>
<dbReference type="Proteomes" id="UP000658225">
    <property type="component" value="Unassembled WGS sequence"/>
</dbReference>
<evidence type="ECO:0000313" key="2">
    <source>
        <dbReference type="Proteomes" id="UP000658225"/>
    </source>
</evidence>
<proteinExistence type="predicted"/>
<accession>A0A927MIY5</accession>
<dbReference type="EMBL" id="JADBEL010000008">
    <property type="protein sequence ID" value="MBE1554788.1"/>
    <property type="molecule type" value="Genomic_DNA"/>
</dbReference>
<dbReference type="AlphaFoldDB" id="A0A927MIY5"/>
<name>A0A927MIY5_9BACL</name>
<dbReference type="RefSeq" id="WP_192598540.1">
    <property type="nucleotide sequence ID" value="NZ_JADBEL010000008.1"/>
</dbReference>
<gene>
    <name evidence="1" type="ORF">H4683_001866</name>
</gene>
<sequence length="90" mass="10372">MFKTSIQGAICYEVKNYRYVAAGRNMAEFELLMFENGQIGTQGEILATKESFSPGKVYEDIDVAVQEMIDIIEEKVKDDDWVKKTQQYSF</sequence>
<evidence type="ECO:0000313" key="1">
    <source>
        <dbReference type="EMBL" id="MBE1554788.1"/>
    </source>
</evidence>
<keyword evidence="2" id="KW-1185">Reference proteome</keyword>
<comment type="caution">
    <text evidence="1">The sequence shown here is derived from an EMBL/GenBank/DDBJ whole genome shotgun (WGS) entry which is preliminary data.</text>
</comment>
<protein>
    <submittedName>
        <fullName evidence="1">Uncharacterized protein</fullName>
    </submittedName>
</protein>
<reference evidence="1" key="1">
    <citation type="submission" date="2020-10" db="EMBL/GenBank/DDBJ databases">
        <title>Genomic Encyclopedia of Type Strains, Phase IV (KMG-IV): sequencing the most valuable type-strain genomes for metagenomic binning, comparative biology and taxonomic classification.</title>
        <authorList>
            <person name="Goeker M."/>
        </authorList>
    </citation>
    <scope>NUCLEOTIDE SEQUENCE</scope>
    <source>
        <strain evidence="1">DSM 13886</strain>
    </source>
</reference>